<sequence>MSNASERLKAAEAKIKILEAELVKAEAIIKANEAKEDAARAKDTARATRHNLIVESRRELIQLMTSIVIVLRLFFFVMQMMQPGANNLDPYQNKAKKANYCDNNYCPRYQSTFDFDELNSCPAVSFSDVFCNDGRFMYRHDV</sequence>
<protein>
    <submittedName>
        <fullName evidence="4">Chitin-binding type-2 domain-containing protein</fullName>
    </submittedName>
</protein>
<keyword evidence="2" id="KW-0472">Membrane</keyword>
<dbReference type="WBParaSite" id="Pan_g14261.t1">
    <property type="protein sequence ID" value="Pan_g14261.t1"/>
    <property type="gene ID" value="Pan_g14261"/>
</dbReference>
<organism evidence="3 4">
    <name type="scientific">Panagrellus redivivus</name>
    <name type="common">Microworm</name>
    <dbReference type="NCBI Taxonomy" id="6233"/>
    <lineage>
        <taxon>Eukaryota</taxon>
        <taxon>Metazoa</taxon>
        <taxon>Ecdysozoa</taxon>
        <taxon>Nematoda</taxon>
        <taxon>Chromadorea</taxon>
        <taxon>Rhabditida</taxon>
        <taxon>Tylenchina</taxon>
        <taxon>Panagrolaimomorpha</taxon>
        <taxon>Panagrolaimoidea</taxon>
        <taxon>Panagrolaimidae</taxon>
        <taxon>Panagrellus</taxon>
    </lineage>
</organism>
<keyword evidence="1" id="KW-0175">Coiled coil</keyword>
<dbReference type="AlphaFoldDB" id="A0A7E4UY80"/>
<keyword evidence="2" id="KW-1133">Transmembrane helix</keyword>
<evidence type="ECO:0000256" key="2">
    <source>
        <dbReference type="SAM" id="Phobius"/>
    </source>
</evidence>
<keyword evidence="2" id="KW-0812">Transmembrane</keyword>
<feature type="coiled-coil region" evidence="1">
    <location>
        <begin position="1"/>
        <end position="51"/>
    </location>
</feature>
<feature type="transmembrane region" description="Helical" evidence="2">
    <location>
        <begin position="60"/>
        <end position="81"/>
    </location>
</feature>
<accession>A0A7E4UY80</accession>
<keyword evidence="3" id="KW-1185">Reference proteome</keyword>
<name>A0A7E4UY80_PANRE</name>
<evidence type="ECO:0000313" key="3">
    <source>
        <dbReference type="Proteomes" id="UP000492821"/>
    </source>
</evidence>
<proteinExistence type="predicted"/>
<reference evidence="4" key="2">
    <citation type="submission" date="2020-10" db="UniProtKB">
        <authorList>
            <consortium name="WormBaseParasite"/>
        </authorList>
    </citation>
    <scope>IDENTIFICATION</scope>
</reference>
<evidence type="ECO:0000256" key="1">
    <source>
        <dbReference type="SAM" id="Coils"/>
    </source>
</evidence>
<reference evidence="3" key="1">
    <citation type="journal article" date="2013" name="Genetics">
        <title>The draft genome and transcriptome of Panagrellus redivivus are shaped by the harsh demands of a free-living lifestyle.</title>
        <authorList>
            <person name="Srinivasan J."/>
            <person name="Dillman A.R."/>
            <person name="Macchietto M.G."/>
            <person name="Heikkinen L."/>
            <person name="Lakso M."/>
            <person name="Fracchia K.M."/>
            <person name="Antoshechkin I."/>
            <person name="Mortazavi A."/>
            <person name="Wong G."/>
            <person name="Sternberg P.W."/>
        </authorList>
    </citation>
    <scope>NUCLEOTIDE SEQUENCE [LARGE SCALE GENOMIC DNA]</scope>
    <source>
        <strain evidence="3">MT8872</strain>
    </source>
</reference>
<dbReference type="Proteomes" id="UP000492821">
    <property type="component" value="Unassembled WGS sequence"/>
</dbReference>
<evidence type="ECO:0000313" key="4">
    <source>
        <dbReference type="WBParaSite" id="Pan_g14261.t1"/>
    </source>
</evidence>